<proteinExistence type="predicted"/>
<organism evidence="2 3">
    <name type="scientific">Flavobacterium johnsoniae</name>
    <name type="common">Cytophaga johnsonae</name>
    <dbReference type="NCBI Taxonomy" id="986"/>
    <lineage>
        <taxon>Bacteria</taxon>
        <taxon>Pseudomonadati</taxon>
        <taxon>Bacteroidota</taxon>
        <taxon>Flavobacteriia</taxon>
        <taxon>Flavobacteriales</taxon>
        <taxon>Flavobacteriaceae</taxon>
        <taxon>Flavobacterium</taxon>
    </lineage>
</organism>
<protein>
    <recommendedName>
        <fullName evidence="4">DUF4421 domain-containing protein</fullName>
    </recommendedName>
</protein>
<keyword evidence="1" id="KW-0732">Signal</keyword>
<keyword evidence="3" id="KW-1185">Reference proteome</keyword>
<dbReference type="Proteomes" id="UP000182826">
    <property type="component" value="Unassembled WGS sequence"/>
</dbReference>
<evidence type="ECO:0008006" key="4">
    <source>
        <dbReference type="Google" id="ProtNLM"/>
    </source>
</evidence>
<dbReference type="AlphaFoldDB" id="A0A1J7BRL8"/>
<comment type="caution">
    <text evidence="2">The sequence shown here is derived from an EMBL/GenBank/DDBJ whole genome shotgun (WGS) entry which is preliminary data.</text>
</comment>
<gene>
    <name evidence="2" type="ORF">BKM63_11930</name>
</gene>
<dbReference type="OrthoDB" id="1113890at2"/>
<evidence type="ECO:0000313" key="2">
    <source>
        <dbReference type="EMBL" id="OIV41253.1"/>
    </source>
</evidence>
<feature type="chain" id="PRO_5009643610" description="DUF4421 domain-containing protein" evidence="1">
    <location>
        <begin position="20"/>
        <end position="409"/>
    </location>
</feature>
<evidence type="ECO:0000256" key="1">
    <source>
        <dbReference type="SAM" id="SignalP"/>
    </source>
</evidence>
<sequence>MKYYLLFFIFLIFNSFSCAQSNQDDFWNHEIENSSDIIKPYTLSTHPFGIYISRLNHNFNVRSPDKYSFSFEVSSGNVVLPYVKSYELTNPDDREKSKNLVWHVREYAFDLDKTPSKTKEFTADGVIRSYRFNFTLPLTVNHELSFSLRANSLDRGKYPFSVFTSDEFIEWFHRNIAGGKDPFSRYHYGINKAGISYKDENDKVLTMNNNDFIISGFDLNYTYYPKLEMNEKHHIYLNFGAQLGINTSRYNPAADFGVSSSILKKIIIKNKNILSFGLSAGVLRQHILEYGDGVNISNQDFLCSFEGLIDYKVKLRNNNRISYGINYNFQNSYNKKKDMDYMVLTGERINTHWQKTISHLYEDVEGWSFICTYSTKRFSYFVYLREDLNLDNAPDLQTGIGVKMSIKKN</sequence>
<evidence type="ECO:0000313" key="3">
    <source>
        <dbReference type="Proteomes" id="UP000182826"/>
    </source>
</evidence>
<name>A0A1J7BRL8_FLAJO</name>
<accession>A0A1J7BRL8</accession>
<feature type="signal peptide" evidence="1">
    <location>
        <begin position="1"/>
        <end position="19"/>
    </location>
</feature>
<reference evidence="2 3" key="1">
    <citation type="submission" date="2016-10" db="EMBL/GenBank/DDBJ databases">
        <title>Draft Genome Sequence of Rhizobacteria Flavobacterium johnsoniae CI04.</title>
        <authorList>
            <person name="Bravo J.I."/>
            <person name="Lozano G.L."/>
            <person name="Handelsman J."/>
        </authorList>
    </citation>
    <scope>NUCLEOTIDE SEQUENCE [LARGE SCALE GENOMIC DNA]</scope>
    <source>
        <strain evidence="2 3">CI04</strain>
    </source>
</reference>
<dbReference type="EMBL" id="MLFK01000007">
    <property type="protein sequence ID" value="OIV41253.1"/>
    <property type="molecule type" value="Genomic_DNA"/>
</dbReference>
<dbReference type="RefSeq" id="WP_071636813.1">
    <property type="nucleotide sequence ID" value="NZ_MLFK01000007.1"/>
</dbReference>